<protein>
    <submittedName>
        <fullName evidence="1">Uncharacterized protein</fullName>
    </submittedName>
</protein>
<proteinExistence type="predicted"/>
<sequence length="126" mass="14358">MISISRNPTSLSSMSCSFATFQSRSSMTRSNQSCFLLLAGQNALWSQLPEMNGSSSNGTQKDVWIREKYRMKRSGSWCLERRRQLMEDSCATLMTLEICASLFQRERLFVSPQALSLDLNQTPFIL</sequence>
<accession>A0A3P6AVQ8</accession>
<evidence type="ECO:0000313" key="1">
    <source>
        <dbReference type="EMBL" id="VDC98156.1"/>
    </source>
</evidence>
<dbReference type="AlphaFoldDB" id="A0A3P6AVQ8"/>
<organism evidence="1">
    <name type="scientific">Brassica oleracea</name>
    <name type="common">Wild cabbage</name>
    <dbReference type="NCBI Taxonomy" id="3712"/>
    <lineage>
        <taxon>Eukaryota</taxon>
        <taxon>Viridiplantae</taxon>
        <taxon>Streptophyta</taxon>
        <taxon>Embryophyta</taxon>
        <taxon>Tracheophyta</taxon>
        <taxon>Spermatophyta</taxon>
        <taxon>Magnoliopsida</taxon>
        <taxon>eudicotyledons</taxon>
        <taxon>Gunneridae</taxon>
        <taxon>Pentapetalae</taxon>
        <taxon>rosids</taxon>
        <taxon>malvids</taxon>
        <taxon>Brassicales</taxon>
        <taxon>Brassicaceae</taxon>
        <taxon>Brassiceae</taxon>
        <taxon>Brassica</taxon>
    </lineage>
</organism>
<dbReference type="EMBL" id="LR031872">
    <property type="protein sequence ID" value="VDC98156.1"/>
    <property type="molecule type" value="Genomic_DNA"/>
</dbReference>
<reference evidence="1" key="1">
    <citation type="submission" date="2018-11" db="EMBL/GenBank/DDBJ databases">
        <authorList>
            <consortium name="Genoscope - CEA"/>
            <person name="William W."/>
        </authorList>
    </citation>
    <scope>NUCLEOTIDE SEQUENCE</scope>
</reference>
<name>A0A3P6AVQ8_BRAOL</name>
<gene>
    <name evidence="1" type="ORF">BOLC3T19898H</name>
</gene>